<evidence type="ECO:0000313" key="2">
    <source>
        <dbReference type="EMBL" id="MBO2438264.1"/>
    </source>
</evidence>
<dbReference type="EMBL" id="JAGEOK010000007">
    <property type="protein sequence ID" value="MBO2438264.1"/>
    <property type="molecule type" value="Genomic_DNA"/>
</dbReference>
<sequence>MAAHTQQALAFVRAAIQIGYDKELELTEVAEAEVIDMRRGLFNAAKLHGVSLHCNAERQKDGTFTLRYAVHSKQDGRAHVLNKHGDDRSRWPYNPRRKGN</sequence>
<accession>A0ABS3QY34</accession>
<dbReference type="Proteomes" id="UP000666915">
    <property type="component" value="Unassembled WGS sequence"/>
</dbReference>
<proteinExistence type="predicted"/>
<feature type="region of interest" description="Disordered" evidence="1">
    <location>
        <begin position="77"/>
        <end position="100"/>
    </location>
</feature>
<protein>
    <submittedName>
        <fullName evidence="2">Uncharacterized protein</fullName>
    </submittedName>
</protein>
<keyword evidence="3" id="KW-1185">Reference proteome</keyword>
<name>A0ABS3QY34_9ACTN</name>
<dbReference type="RefSeq" id="WP_208266599.1">
    <property type="nucleotide sequence ID" value="NZ_BAAAGM010000163.1"/>
</dbReference>
<evidence type="ECO:0000256" key="1">
    <source>
        <dbReference type="SAM" id="MobiDB-lite"/>
    </source>
</evidence>
<evidence type="ECO:0000313" key="3">
    <source>
        <dbReference type="Proteomes" id="UP000666915"/>
    </source>
</evidence>
<gene>
    <name evidence="2" type="ORF">J4557_12120</name>
</gene>
<reference evidence="2 3" key="1">
    <citation type="submission" date="2021-03" db="EMBL/GenBank/DDBJ databases">
        <authorList>
            <person name="Kanchanasin P."/>
            <person name="Saeng-In P."/>
            <person name="Phongsopitanun W."/>
            <person name="Yuki M."/>
            <person name="Kudo T."/>
            <person name="Ohkuma M."/>
            <person name="Tanasupawat S."/>
        </authorList>
    </citation>
    <scope>NUCLEOTIDE SEQUENCE [LARGE SCALE GENOMIC DNA]</scope>
    <source>
        <strain evidence="2 3">L46</strain>
    </source>
</reference>
<comment type="caution">
    <text evidence="2">The sequence shown here is derived from an EMBL/GenBank/DDBJ whole genome shotgun (WGS) entry which is preliminary data.</text>
</comment>
<organism evidence="2 3">
    <name type="scientific">Actinomadura nitritigenes</name>
    <dbReference type="NCBI Taxonomy" id="134602"/>
    <lineage>
        <taxon>Bacteria</taxon>
        <taxon>Bacillati</taxon>
        <taxon>Actinomycetota</taxon>
        <taxon>Actinomycetes</taxon>
        <taxon>Streptosporangiales</taxon>
        <taxon>Thermomonosporaceae</taxon>
        <taxon>Actinomadura</taxon>
    </lineage>
</organism>
<feature type="compositionally biased region" description="Basic and acidic residues" evidence="1">
    <location>
        <begin position="77"/>
        <end position="90"/>
    </location>
</feature>